<keyword evidence="2" id="KW-1185">Reference proteome</keyword>
<organism evidence="1 2">
    <name type="scientific">Nonomuraea antimicrobica</name>
    <dbReference type="NCBI Taxonomy" id="561173"/>
    <lineage>
        <taxon>Bacteria</taxon>
        <taxon>Bacillati</taxon>
        <taxon>Actinomycetota</taxon>
        <taxon>Actinomycetes</taxon>
        <taxon>Streptosporangiales</taxon>
        <taxon>Streptosporangiaceae</taxon>
        <taxon>Nonomuraea</taxon>
    </lineage>
</organism>
<sequence length="50" mass="5300">MLVWVVSQVEARARNPGSVGLVCAEAGGADTNEVTSASAVTMIRNRRNRV</sequence>
<gene>
    <name evidence="1" type="ORF">GCM10022224_089570</name>
</gene>
<evidence type="ECO:0000313" key="2">
    <source>
        <dbReference type="Proteomes" id="UP001500902"/>
    </source>
</evidence>
<dbReference type="Proteomes" id="UP001500902">
    <property type="component" value="Unassembled WGS sequence"/>
</dbReference>
<accession>A0ABP7DX25</accession>
<dbReference type="EMBL" id="BAAAZP010000205">
    <property type="protein sequence ID" value="GAA3710150.1"/>
    <property type="molecule type" value="Genomic_DNA"/>
</dbReference>
<name>A0ABP7DX25_9ACTN</name>
<evidence type="ECO:0000313" key="1">
    <source>
        <dbReference type="EMBL" id="GAA3710150.1"/>
    </source>
</evidence>
<reference evidence="2" key="1">
    <citation type="journal article" date="2019" name="Int. J. Syst. Evol. Microbiol.">
        <title>The Global Catalogue of Microorganisms (GCM) 10K type strain sequencing project: providing services to taxonomists for standard genome sequencing and annotation.</title>
        <authorList>
            <consortium name="The Broad Institute Genomics Platform"/>
            <consortium name="The Broad Institute Genome Sequencing Center for Infectious Disease"/>
            <person name="Wu L."/>
            <person name="Ma J."/>
        </authorList>
    </citation>
    <scope>NUCLEOTIDE SEQUENCE [LARGE SCALE GENOMIC DNA]</scope>
    <source>
        <strain evidence="2">JCM 16904</strain>
    </source>
</reference>
<comment type="caution">
    <text evidence="1">The sequence shown here is derived from an EMBL/GenBank/DDBJ whole genome shotgun (WGS) entry which is preliminary data.</text>
</comment>
<proteinExistence type="predicted"/>
<protein>
    <submittedName>
        <fullName evidence="1">Uncharacterized protein</fullName>
    </submittedName>
</protein>